<evidence type="ECO:0000256" key="4">
    <source>
        <dbReference type="SAM" id="MobiDB-lite"/>
    </source>
</evidence>
<accession>A0A6A5X9S1</accession>
<dbReference type="AlphaFoldDB" id="A0A6A5X9S1"/>
<dbReference type="Gene3D" id="2.130.10.10">
    <property type="entry name" value="YVTN repeat-like/Quinoprotein amine dehydrogenase"/>
    <property type="match status" value="3"/>
</dbReference>
<protein>
    <submittedName>
        <fullName evidence="5">WD40 repeat-like protein</fullName>
    </submittedName>
</protein>
<dbReference type="Proteomes" id="UP000799778">
    <property type="component" value="Unassembled WGS sequence"/>
</dbReference>
<organism evidence="5 6">
    <name type="scientific">Aaosphaeria arxii CBS 175.79</name>
    <dbReference type="NCBI Taxonomy" id="1450172"/>
    <lineage>
        <taxon>Eukaryota</taxon>
        <taxon>Fungi</taxon>
        <taxon>Dikarya</taxon>
        <taxon>Ascomycota</taxon>
        <taxon>Pezizomycotina</taxon>
        <taxon>Dothideomycetes</taxon>
        <taxon>Pleosporomycetidae</taxon>
        <taxon>Pleosporales</taxon>
        <taxon>Pleosporales incertae sedis</taxon>
        <taxon>Aaosphaeria</taxon>
    </lineage>
</organism>
<keyword evidence="2" id="KW-0677">Repeat</keyword>
<reference evidence="5" key="1">
    <citation type="journal article" date="2020" name="Stud. Mycol.">
        <title>101 Dothideomycetes genomes: a test case for predicting lifestyles and emergence of pathogens.</title>
        <authorList>
            <person name="Haridas S."/>
            <person name="Albert R."/>
            <person name="Binder M."/>
            <person name="Bloem J."/>
            <person name="Labutti K."/>
            <person name="Salamov A."/>
            <person name="Andreopoulos B."/>
            <person name="Baker S."/>
            <person name="Barry K."/>
            <person name="Bills G."/>
            <person name="Bluhm B."/>
            <person name="Cannon C."/>
            <person name="Castanera R."/>
            <person name="Culley D."/>
            <person name="Daum C."/>
            <person name="Ezra D."/>
            <person name="Gonzalez J."/>
            <person name="Henrissat B."/>
            <person name="Kuo A."/>
            <person name="Liang C."/>
            <person name="Lipzen A."/>
            <person name="Lutzoni F."/>
            <person name="Magnuson J."/>
            <person name="Mondo S."/>
            <person name="Nolan M."/>
            <person name="Ohm R."/>
            <person name="Pangilinan J."/>
            <person name="Park H.-J."/>
            <person name="Ramirez L."/>
            <person name="Alfaro M."/>
            <person name="Sun H."/>
            <person name="Tritt A."/>
            <person name="Yoshinaga Y."/>
            <person name="Zwiers L.-H."/>
            <person name="Turgeon B."/>
            <person name="Goodwin S."/>
            <person name="Spatafora J."/>
            <person name="Crous P."/>
            <person name="Grigoriev I."/>
        </authorList>
    </citation>
    <scope>NUCLEOTIDE SEQUENCE</scope>
    <source>
        <strain evidence="5">CBS 175.79</strain>
    </source>
</reference>
<dbReference type="OrthoDB" id="1367865at2759"/>
<evidence type="ECO:0000313" key="6">
    <source>
        <dbReference type="Proteomes" id="UP000799778"/>
    </source>
</evidence>
<dbReference type="SMART" id="SM00320">
    <property type="entry name" value="WD40"/>
    <property type="match status" value="4"/>
</dbReference>
<evidence type="ECO:0000256" key="3">
    <source>
        <dbReference type="PROSITE-ProRule" id="PRU00221"/>
    </source>
</evidence>
<dbReference type="PROSITE" id="PS50082">
    <property type="entry name" value="WD_REPEATS_2"/>
    <property type="match status" value="1"/>
</dbReference>
<dbReference type="EMBL" id="ML978078">
    <property type="protein sequence ID" value="KAF2009517.1"/>
    <property type="molecule type" value="Genomic_DNA"/>
</dbReference>
<dbReference type="PROSITE" id="PS50294">
    <property type="entry name" value="WD_REPEATS_REGION"/>
    <property type="match status" value="1"/>
</dbReference>
<dbReference type="SUPFAM" id="SSF69322">
    <property type="entry name" value="Tricorn protease domain 2"/>
    <property type="match status" value="1"/>
</dbReference>
<feature type="compositionally biased region" description="Basic and acidic residues" evidence="4">
    <location>
        <begin position="542"/>
        <end position="551"/>
    </location>
</feature>
<feature type="region of interest" description="Disordered" evidence="4">
    <location>
        <begin position="542"/>
        <end position="562"/>
    </location>
</feature>
<dbReference type="SUPFAM" id="SSF117289">
    <property type="entry name" value="Nucleoporin domain"/>
    <property type="match status" value="1"/>
</dbReference>
<keyword evidence="1 3" id="KW-0853">WD repeat</keyword>
<dbReference type="RefSeq" id="XP_033377856.1">
    <property type="nucleotide sequence ID" value="XM_033529477.1"/>
</dbReference>
<evidence type="ECO:0000256" key="1">
    <source>
        <dbReference type="ARBA" id="ARBA00022574"/>
    </source>
</evidence>
<evidence type="ECO:0000256" key="2">
    <source>
        <dbReference type="ARBA" id="ARBA00022737"/>
    </source>
</evidence>
<dbReference type="Pfam" id="PF00400">
    <property type="entry name" value="WD40"/>
    <property type="match status" value="1"/>
</dbReference>
<feature type="repeat" description="WD" evidence="3">
    <location>
        <begin position="275"/>
        <end position="316"/>
    </location>
</feature>
<dbReference type="PANTHER" id="PTHR19848:SF8">
    <property type="entry name" value="F-BOX AND WD REPEAT DOMAIN CONTAINING 7"/>
    <property type="match status" value="1"/>
</dbReference>
<proteinExistence type="predicted"/>
<name>A0A6A5X9S1_9PLEO</name>
<keyword evidence="6" id="KW-1185">Reference proteome</keyword>
<dbReference type="PANTHER" id="PTHR19848">
    <property type="entry name" value="WD40 REPEAT PROTEIN"/>
    <property type="match status" value="1"/>
</dbReference>
<sequence length="562" mass="62829">MPSRLDFLNDYELPREAEHEFTIGGVDAFWVVGHPRIWNYEQDNFEYPANFLGKDIAYGSLSTAISGDGKLLAISSSEERIAIYDIASRELRQELEGTGTVAFRPTLKLKVSNGDETLGIDEHRPAYTLVSSVADVANRNGIDNTLVLWDLDRHGRLLVEEEALDASEFATKALKAIAPELASHEWTEAFISSSSLHAEFTDALSKAAKQHRRRNHTSFSDARLPTFGAFPFSPDGSRLLFHTKNRTTQSGPREMDDLPQVVVWDTDAGKEVYRLHGHTDTITWSSFSPNGKSIASISWDGTLRMYDALTGSLTWVAGHSGKQAWTGAFSPSSQFIVWSSEQGRTVKVLRVATGELISTFPEDIQSWCRNLVWHPDGQQVALTNNHRVIVWSPFDNAPDGWITQRFELRADPSWRRAPITSSSQWLAEGRKIAVALTDGTNLVWDTQTNGKELFQRPKGTHVTSTSHGLYFLPAEGDEEDQYLSVDGDGKVRYWNVTPASTPGWWEKEPITTEVVTRKSKPFPETGKYVKVTRKLIAKKVAEKGEDGRDDWAEQGAGLWTAE</sequence>
<gene>
    <name evidence="5" type="ORF">BU24DRAFT_428418</name>
</gene>
<dbReference type="InterPro" id="IPR001680">
    <property type="entry name" value="WD40_rpt"/>
</dbReference>
<dbReference type="GeneID" id="54286874"/>
<evidence type="ECO:0000313" key="5">
    <source>
        <dbReference type="EMBL" id="KAF2009517.1"/>
    </source>
</evidence>
<dbReference type="InterPro" id="IPR015943">
    <property type="entry name" value="WD40/YVTN_repeat-like_dom_sf"/>
</dbReference>